<dbReference type="InterPro" id="IPR016186">
    <property type="entry name" value="C-type_lectin-like/link_sf"/>
</dbReference>
<dbReference type="PROSITE" id="PS50041">
    <property type="entry name" value="C_TYPE_LECTIN_2"/>
    <property type="match status" value="1"/>
</dbReference>
<dbReference type="SUPFAM" id="SSF56436">
    <property type="entry name" value="C-type lectin-like"/>
    <property type="match status" value="1"/>
</dbReference>
<reference evidence="3" key="1">
    <citation type="submission" date="2023-07" db="EMBL/GenBank/DDBJ databases">
        <title>Chromosome-level genome assembly of Artemia franciscana.</title>
        <authorList>
            <person name="Jo E."/>
        </authorList>
    </citation>
    <scope>NUCLEOTIDE SEQUENCE</scope>
    <source>
        <tissue evidence="3">Whole body</tissue>
    </source>
</reference>
<name>A0AA88IBE8_ARTSF</name>
<accession>A0AA88IBE8</accession>
<dbReference type="PANTHER" id="PTHR21407:SF5">
    <property type="entry name" value="HL04814P"/>
    <property type="match status" value="1"/>
</dbReference>
<evidence type="ECO:0000313" key="4">
    <source>
        <dbReference type="Proteomes" id="UP001187531"/>
    </source>
</evidence>
<sequence length="280" mass="32061">MPLSRLEKADRSTDLIGMRHYLLLVAVATVATVSTAPADEAEDDRQTTMMKKDLVETTTQMMKKSLEQQRQKTSSVNDGGRLLSLPNAESCKNRPKHFELNGHWYFLSSNTTEHKDAKNDWLDSRNLCRKYCMDAVSIETEEENEIVFNLVKKERLPYIWTSGRLCNFKGCEDREDLRPLEVLGWFWSASGVKVSPTNKKPEGWENQPWSQTGHFKRPQPDNAEFEINETTEACLAVLNNVYKDGIAWHDIGCYHTKAVLCEDNDQLLKYIAATNRGIIL</sequence>
<evidence type="ECO:0000313" key="3">
    <source>
        <dbReference type="EMBL" id="KAK2725390.1"/>
    </source>
</evidence>
<dbReference type="InterPro" id="IPR016187">
    <property type="entry name" value="CTDL_fold"/>
</dbReference>
<evidence type="ECO:0000259" key="2">
    <source>
        <dbReference type="PROSITE" id="PS50041"/>
    </source>
</evidence>
<organism evidence="3 4">
    <name type="scientific">Artemia franciscana</name>
    <name type="common">Brine shrimp</name>
    <name type="synonym">Artemia sanfranciscana</name>
    <dbReference type="NCBI Taxonomy" id="6661"/>
    <lineage>
        <taxon>Eukaryota</taxon>
        <taxon>Metazoa</taxon>
        <taxon>Ecdysozoa</taxon>
        <taxon>Arthropoda</taxon>
        <taxon>Crustacea</taxon>
        <taxon>Branchiopoda</taxon>
        <taxon>Anostraca</taxon>
        <taxon>Artemiidae</taxon>
        <taxon>Artemia</taxon>
    </lineage>
</organism>
<dbReference type="InterPro" id="IPR001304">
    <property type="entry name" value="C-type_lectin-like"/>
</dbReference>
<dbReference type="CDD" id="cd00037">
    <property type="entry name" value="CLECT"/>
    <property type="match status" value="1"/>
</dbReference>
<keyword evidence="1" id="KW-1015">Disulfide bond</keyword>
<dbReference type="AlphaFoldDB" id="A0AA88IBE8"/>
<feature type="domain" description="C-type lectin" evidence="2">
    <location>
        <begin position="100"/>
        <end position="262"/>
    </location>
</feature>
<dbReference type="PROSITE" id="PS00615">
    <property type="entry name" value="C_TYPE_LECTIN_1"/>
    <property type="match status" value="1"/>
</dbReference>
<dbReference type="EMBL" id="JAVRJZ010000002">
    <property type="protein sequence ID" value="KAK2725390.1"/>
    <property type="molecule type" value="Genomic_DNA"/>
</dbReference>
<gene>
    <name evidence="3" type="ORF">QYM36_000034</name>
</gene>
<proteinExistence type="predicted"/>
<dbReference type="Gene3D" id="3.10.100.10">
    <property type="entry name" value="Mannose-Binding Protein A, subunit A"/>
    <property type="match status" value="1"/>
</dbReference>
<dbReference type="SMART" id="SM00034">
    <property type="entry name" value="CLECT"/>
    <property type="match status" value="1"/>
</dbReference>
<evidence type="ECO:0000256" key="1">
    <source>
        <dbReference type="ARBA" id="ARBA00023157"/>
    </source>
</evidence>
<dbReference type="Proteomes" id="UP001187531">
    <property type="component" value="Unassembled WGS sequence"/>
</dbReference>
<protein>
    <recommendedName>
        <fullName evidence="2">C-type lectin domain-containing protein</fullName>
    </recommendedName>
</protein>
<dbReference type="PANTHER" id="PTHR21407">
    <property type="entry name" value="RE43931P-RELATED"/>
    <property type="match status" value="1"/>
</dbReference>
<comment type="caution">
    <text evidence="3">The sequence shown here is derived from an EMBL/GenBank/DDBJ whole genome shotgun (WGS) entry which is preliminary data.</text>
</comment>
<dbReference type="InterPro" id="IPR018378">
    <property type="entry name" value="C-type_lectin_CS"/>
</dbReference>
<keyword evidence="4" id="KW-1185">Reference proteome</keyword>